<dbReference type="GO" id="GO:0006508">
    <property type="term" value="P:proteolysis"/>
    <property type="evidence" value="ECO:0007669"/>
    <property type="project" value="UniProtKB-KW"/>
</dbReference>
<reference evidence="12 13" key="1">
    <citation type="submission" date="2016-06" db="EMBL/GenBank/DDBJ databases">
        <authorList>
            <person name="Kjaerup R.B."/>
            <person name="Dalgaard T.S."/>
            <person name="Juul-Madsen H.R."/>
        </authorList>
    </citation>
    <scope>NUCLEOTIDE SEQUENCE [LARGE SCALE GENOMIC DNA]</scope>
    <source>
        <strain evidence="12 13">1S159</strain>
    </source>
</reference>
<keyword evidence="9" id="KW-0961">Cell wall biogenesis/degradation</keyword>
<evidence type="ECO:0000256" key="9">
    <source>
        <dbReference type="ARBA" id="ARBA00023316"/>
    </source>
</evidence>
<dbReference type="RefSeq" id="WP_017020501.1">
    <property type="nucleotide sequence ID" value="NZ_CAWMPN010000008.1"/>
</dbReference>
<dbReference type="GO" id="GO:0071555">
    <property type="term" value="P:cell wall organization"/>
    <property type="evidence" value="ECO:0007669"/>
    <property type="project" value="UniProtKB-KW"/>
</dbReference>
<dbReference type="Proteomes" id="UP000093523">
    <property type="component" value="Unassembled WGS sequence"/>
</dbReference>
<sequence length="183" mass="20415">MPEFDSLRRKILLGGVATAGLSLFPSISFASQFAESPRELAFKNLHTGEKLQSEYFNGQQYSNSELLKLNHLCRDFRRNETIDMDTGLFDQLSAIQKVIGCDTQVQIISGYRSPATNEMLRGKSHGGVAKKSLHMLGKAMDFRLEDVPLIEVRKAALSLKAGGVGYYPGSNFVHIDTGRVRFW</sequence>
<comment type="caution">
    <text evidence="12">The sequence shown here is derived from an EMBL/GenBank/DDBJ whole genome shotgun (WGS) entry which is preliminary data.</text>
</comment>
<evidence type="ECO:0000256" key="2">
    <source>
        <dbReference type="ARBA" id="ARBA00004776"/>
    </source>
</evidence>
<dbReference type="InterPro" id="IPR009045">
    <property type="entry name" value="Zn_M74/Hedgehog-like"/>
</dbReference>
<dbReference type="AlphaFoldDB" id="A0A1B9P108"/>
<dbReference type="CDD" id="cd14844">
    <property type="entry name" value="Zn-DD-carboxypeptidase_like"/>
    <property type="match status" value="1"/>
</dbReference>
<keyword evidence="7" id="KW-0862">Zinc</keyword>
<keyword evidence="8" id="KW-0482">Metalloprotease</keyword>
<gene>
    <name evidence="12" type="ORF">A6E04_09065</name>
</gene>
<keyword evidence="5" id="KW-0732">Signal</keyword>
<evidence type="ECO:0000256" key="8">
    <source>
        <dbReference type="ARBA" id="ARBA00023049"/>
    </source>
</evidence>
<keyword evidence="3" id="KW-0645">Protease</keyword>
<evidence type="ECO:0000256" key="1">
    <source>
        <dbReference type="ARBA" id="ARBA00001947"/>
    </source>
</evidence>
<evidence type="ECO:0000313" key="13">
    <source>
        <dbReference type="Proteomes" id="UP000093523"/>
    </source>
</evidence>
<comment type="pathway">
    <text evidence="2">Cell wall biogenesis; cell wall polysaccharide biosynthesis.</text>
</comment>
<dbReference type="OrthoDB" id="9782994at2"/>
<name>A0A1B9P108_ALILO</name>
<dbReference type="STRING" id="688.A6E04_09065"/>
<comment type="cofactor">
    <cofactor evidence="1">
        <name>Zn(2+)</name>
        <dbReference type="ChEBI" id="CHEBI:29105"/>
    </cofactor>
</comment>
<evidence type="ECO:0000256" key="6">
    <source>
        <dbReference type="ARBA" id="ARBA00022801"/>
    </source>
</evidence>
<dbReference type="GO" id="GO:0046872">
    <property type="term" value="F:metal ion binding"/>
    <property type="evidence" value="ECO:0007669"/>
    <property type="project" value="UniProtKB-KW"/>
</dbReference>
<keyword evidence="4" id="KW-0479">Metal-binding</keyword>
<dbReference type="Gene3D" id="3.30.1380.10">
    <property type="match status" value="1"/>
</dbReference>
<dbReference type="EMBL" id="MAJU01000008">
    <property type="protein sequence ID" value="OCH21995.1"/>
    <property type="molecule type" value="Genomic_DNA"/>
</dbReference>
<evidence type="ECO:0000256" key="11">
    <source>
        <dbReference type="ARBA" id="ARBA00093666"/>
    </source>
</evidence>
<keyword evidence="6" id="KW-0378">Hydrolase</keyword>
<dbReference type="GO" id="GO:0008237">
    <property type="term" value="F:metallopeptidase activity"/>
    <property type="evidence" value="ECO:0007669"/>
    <property type="project" value="UniProtKB-KW"/>
</dbReference>
<dbReference type="SUPFAM" id="SSF55166">
    <property type="entry name" value="Hedgehog/DD-peptidase"/>
    <property type="match status" value="1"/>
</dbReference>
<evidence type="ECO:0000256" key="4">
    <source>
        <dbReference type="ARBA" id="ARBA00022723"/>
    </source>
</evidence>
<accession>A0A1B9P108</accession>
<evidence type="ECO:0000313" key="12">
    <source>
        <dbReference type="EMBL" id="OCH21995.1"/>
    </source>
</evidence>
<dbReference type="InterPro" id="IPR010275">
    <property type="entry name" value="MepK"/>
</dbReference>
<evidence type="ECO:0000256" key="5">
    <source>
        <dbReference type="ARBA" id="ARBA00022729"/>
    </source>
</evidence>
<dbReference type="Pfam" id="PF05951">
    <property type="entry name" value="Peptidase_M15_2"/>
    <property type="match status" value="1"/>
</dbReference>
<evidence type="ECO:0000256" key="7">
    <source>
        <dbReference type="ARBA" id="ARBA00022833"/>
    </source>
</evidence>
<dbReference type="PANTHER" id="PTHR37425:SF1">
    <property type="entry name" value="OUTER MEMBRANE PROTEIN"/>
    <property type="match status" value="1"/>
</dbReference>
<protein>
    <recommendedName>
        <fullName evidence="11">Murein endopeptidase K</fullName>
    </recommendedName>
</protein>
<proteinExistence type="inferred from homology"/>
<comment type="similarity">
    <text evidence="10">Belongs to the peptidase M15 family.</text>
</comment>
<organism evidence="12 13">
    <name type="scientific">Aliivibrio logei</name>
    <name type="common">Vibrio logei</name>
    <dbReference type="NCBI Taxonomy" id="688"/>
    <lineage>
        <taxon>Bacteria</taxon>
        <taxon>Pseudomonadati</taxon>
        <taxon>Pseudomonadota</taxon>
        <taxon>Gammaproteobacteria</taxon>
        <taxon>Vibrionales</taxon>
        <taxon>Vibrionaceae</taxon>
        <taxon>Aliivibrio</taxon>
    </lineage>
</organism>
<evidence type="ECO:0000256" key="3">
    <source>
        <dbReference type="ARBA" id="ARBA00022670"/>
    </source>
</evidence>
<evidence type="ECO:0000256" key="10">
    <source>
        <dbReference type="ARBA" id="ARBA00093448"/>
    </source>
</evidence>
<dbReference type="PANTHER" id="PTHR37425">
    <property type="match status" value="1"/>
</dbReference>